<evidence type="ECO:0000256" key="1">
    <source>
        <dbReference type="SAM" id="MobiDB-lite"/>
    </source>
</evidence>
<sequence>MEKEENEDKPSGPPSLRNTGSPEETEKKKKIQNKNKKPNQTKTLSFSVYARVLKNTDNAECLRENKNKPKMQTETNQKKQTLVCLTPETSGFVKQLGRQHKSMTLLSFIYLFLLLFQKTMA</sequence>
<evidence type="ECO:0000313" key="2">
    <source>
        <dbReference type="Ensembl" id="ENSMSIP00000014173.1"/>
    </source>
</evidence>
<proteinExistence type="predicted"/>
<organism evidence="2 3">
    <name type="scientific">Mus spicilegus</name>
    <name type="common">Mound-building mouse</name>
    <dbReference type="NCBI Taxonomy" id="10103"/>
    <lineage>
        <taxon>Eukaryota</taxon>
        <taxon>Metazoa</taxon>
        <taxon>Chordata</taxon>
        <taxon>Craniata</taxon>
        <taxon>Vertebrata</taxon>
        <taxon>Euteleostomi</taxon>
        <taxon>Mammalia</taxon>
        <taxon>Eutheria</taxon>
        <taxon>Euarchontoglires</taxon>
        <taxon>Glires</taxon>
        <taxon>Rodentia</taxon>
        <taxon>Myomorpha</taxon>
        <taxon>Muroidea</taxon>
        <taxon>Muridae</taxon>
        <taxon>Murinae</taxon>
        <taxon>Mus</taxon>
        <taxon>Mus</taxon>
    </lineage>
</organism>
<evidence type="ECO:0000313" key="3">
    <source>
        <dbReference type="Proteomes" id="UP000694415"/>
    </source>
</evidence>
<reference evidence="2" key="2">
    <citation type="submission" date="2025-09" db="UniProtKB">
        <authorList>
            <consortium name="Ensembl"/>
        </authorList>
    </citation>
    <scope>IDENTIFICATION</scope>
</reference>
<name>A0A8C6GZ85_MUSSI</name>
<protein>
    <submittedName>
        <fullName evidence="2">Uncharacterized protein</fullName>
    </submittedName>
</protein>
<dbReference type="AlphaFoldDB" id="A0A8C6GZ85"/>
<reference evidence="2" key="1">
    <citation type="submission" date="2025-08" db="UniProtKB">
        <authorList>
            <consortium name="Ensembl"/>
        </authorList>
    </citation>
    <scope>IDENTIFICATION</scope>
</reference>
<accession>A0A8C6GZ85</accession>
<feature type="compositionally biased region" description="Basic and acidic residues" evidence="1">
    <location>
        <begin position="1"/>
        <end position="10"/>
    </location>
</feature>
<keyword evidence="3" id="KW-1185">Reference proteome</keyword>
<dbReference type="Ensembl" id="ENSMSIT00000018013.1">
    <property type="protein sequence ID" value="ENSMSIP00000014173.1"/>
    <property type="gene ID" value="ENSMSIG00000012242.1"/>
</dbReference>
<dbReference type="Proteomes" id="UP000694415">
    <property type="component" value="Unplaced"/>
</dbReference>
<feature type="compositionally biased region" description="Basic residues" evidence="1">
    <location>
        <begin position="28"/>
        <end position="39"/>
    </location>
</feature>
<feature type="region of interest" description="Disordered" evidence="1">
    <location>
        <begin position="1"/>
        <end position="44"/>
    </location>
</feature>